<evidence type="ECO:0000313" key="7">
    <source>
        <dbReference type="RefSeq" id="XP_030977649.1"/>
    </source>
</evidence>
<keyword evidence="6" id="KW-1185">Reference proteome</keyword>
<dbReference type="InterPro" id="IPR000873">
    <property type="entry name" value="AMP-dep_synth/lig_dom"/>
</dbReference>
<dbReference type="SUPFAM" id="SSF56801">
    <property type="entry name" value="Acetyl-CoA synthetase-like"/>
    <property type="match status" value="1"/>
</dbReference>
<dbReference type="InterPro" id="IPR042099">
    <property type="entry name" value="ANL_N_sf"/>
</dbReference>
<dbReference type="Pfam" id="PF00501">
    <property type="entry name" value="AMP-binding"/>
    <property type="match status" value="1"/>
</dbReference>
<feature type="domain" description="AMP-binding enzyme C-terminal" evidence="5">
    <location>
        <begin position="502"/>
        <end position="575"/>
    </location>
</feature>
<evidence type="ECO:0000256" key="2">
    <source>
        <dbReference type="ARBA" id="ARBA00022598"/>
    </source>
</evidence>
<dbReference type="KEGG" id="pgri:PgNI_10065"/>
<dbReference type="PANTHER" id="PTHR43201">
    <property type="entry name" value="ACYL-COA SYNTHETASE"/>
    <property type="match status" value="1"/>
</dbReference>
<reference evidence="7" key="1">
    <citation type="journal article" date="2019" name="Mol. Biol. Evol.">
        <title>Blast fungal genomes show frequent chromosomal changes, gene gains and losses, and effector gene turnover.</title>
        <authorList>
            <person name="Gomez Luciano L.B."/>
            <person name="Jason Tsai I."/>
            <person name="Chuma I."/>
            <person name="Tosa Y."/>
            <person name="Chen Y.H."/>
            <person name="Li J.Y."/>
            <person name="Li M.Y."/>
            <person name="Jade Lu M.Y."/>
            <person name="Nakayashiki H."/>
            <person name="Li W.H."/>
        </authorList>
    </citation>
    <scope>NUCLEOTIDE SEQUENCE</scope>
    <source>
        <strain evidence="7">NI907</strain>
    </source>
</reference>
<dbReference type="Gene3D" id="3.30.300.30">
    <property type="match status" value="1"/>
</dbReference>
<dbReference type="RefSeq" id="XP_030977649.1">
    <property type="nucleotide sequence ID" value="XM_031130041.1"/>
</dbReference>
<name>A0A6P8ARZ5_PYRGI</name>
<feature type="compositionally biased region" description="Polar residues" evidence="3">
    <location>
        <begin position="796"/>
        <end position="808"/>
    </location>
</feature>
<dbReference type="InterPro" id="IPR045851">
    <property type="entry name" value="AMP-bd_C_sf"/>
</dbReference>
<dbReference type="PROSITE" id="PS00455">
    <property type="entry name" value="AMP_BINDING"/>
    <property type="match status" value="1"/>
</dbReference>
<feature type="region of interest" description="Disordered" evidence="3">
    <location>
        <begin position="789"/>
        <end position="808"/>
    </location>
</feature>
<gene>
    <name evidence="7" type="ORF">PgNI_10065</name>
</gene>
<dbReference type="PANTHER" id="PTHR43201:SF5">
    <property type="entry name" value="MEDIUM-CHAIN ACYL-COA LIGASE ACSF2, MITOCHONDRIAL"/>
    <property type="match status" value="1"/>
</dbReference>
<organism evidence="6 7">
    <name type="scientific">Pyricularia grisea</name>
    <name type="common">Crabgrass-specific blast fungus</name>
    <name type="synonym">Magnaporthe grisea</name>
    <dbReference type="NCBI Taxonomy" id="148305"/>
    <lineage>
        <taxon>Eukaryota</taxon>
        <taxon>Fungi</taxon>
        <taxon>Dikarya</taxon>
        <taxon>Ascomycota</taxon>
        <taxon>Pezizomycotina</taxon>
        <taxon>Sordariomycetes</taxon>
        <taxon>Sordariomycetidae</taxon>
        <taxon>Magnaporthales</taxon>
        <taxon>Pyriculariaceae</taxon>
        <taxon>Pyricularia</taxon>
    </lineage>
</organism>
<evidence type="ECO:0000259" key="5">
    <source>
        <dbReference type="Pfam" id="PF13193"/>
    </source>
</evidence>
<dbReference type="GO" id="GO:0031956">
    <property type="term" value="F:medium-chain fatty acid-CoA ligase activity"/>
    <property type="evidence" value="ECO:0007669"/>
    <property type="project" value="TreeGrafter"/>
</dbReference>
<dbReference type="Gene3D" id="3.30.559.30">
    <property type="entry name" value="Nonribosomal peptide synthetase, condensation domain"/>
    <property type="match status" value="1"/>
</dbReference>
<dbReference type="Gene3D" id="3.40.50.12780">
    <property type="entry name" value="N-terminal domain of ligase-like"/>
    <property type="match status" value="1"/>
</dbReference>
<evidence type="ECO:0008006" key="8">
    <source>
        <dbReference type="Google" id="ProtNLM"/>
    </source>
</evidence>
<accession>A0A6P8ARZ5</accession>
<dbReference type="GO" id="GO:0006631">
    <property type="term" value="P:fatty acid metabolic process"/>
    <property type="evidence" value="ECO:0007669"/>
    <property type="project" value="TreeGrafter"/>
</dbReference>
<feature type="domain" description="AMP-dependent synthetase/ligase" evidence="4">
    <location>
        <begin position="32"/>
        <end position="438"/>
    </location>
</feature>
<sequence length="1271" mass="140798">MVSLSLLTSRNTSDNGISPEELLYTAQLFDESAARWPDNIALICAHQAPDLYGIPSEPKKLQEQNSNGESKRPVYLRWTYRNLKSGAERLKVGLRLLGAQPGTAVVALMPNCAEYVLTWWAARGMGLVMAPLNPRNVSNKEEVEHMLSTVVKVTGEKPPILVVFDQELLRSEPLKGFCPLAKIFVSGAPENDEISFQSLMSAAVAHGNCGLQDEQPTDDEILFTSGSTSRPKAIKMEYPTLSLGIYDFANSAGCDRRPGDLWLSFLPNNHGMGRSSITSPMTSGGGVAYPGFYFSVDEVADLLVAEHCTHAAMVPSLIRLLGQALSPRLKEQTTRRESLIRSLYMSGAPPTPADLKICSEILGVKSITSVYGMTEGAEAHTDACADWSKLTNDKGMLSVGRPRSRDALLKICALDATGPERLPLPIGTPGEIHYYGPHRLSSPTIYVDRPDEDEFCYHDLQGRRWLITGDLGLVDNTQQLYVIGRSKDMIIRGGENIAPAAIESCFAENPKLARVAIQIVGAPDVIAGEVPVAIVETGAEQLEQVAQEICDTVITKMGPMYSPAHIFTLEALGMTEWPRTGTGKIKKPPLAEAVKNLLRAQEDSEAQSDIDRGRNTLEETMLMIWARSVGLQTANLSLEQPISQFADSLTIARVIRKIRRQIPGCSTLSAQEMMQAQNIKEQTELVVRLADTKIAEAHVGEPTSKQTHVEREGPPSVDEMVHLTEYPHLLDQTKNLVLETIRKDGFDWNDVEDIFPAQSCVSELSRSRVIDSAKFHFVDLMTAEKNPEVRRMPPTELQSRVPKTSRNNQHVKRAVQTMLFHNRILASYLVWDQEGTSGLPPDLALHVALKHNQKLFDHVVKIAGTIKLVDDLQRLAVECPEPQSGVLPGNLFKAFIYEVEETGTVGLFYIVSHAVLDASSIWMFQEDLDTILSGKRIQPHVDYKLWADSYYSFRGSPQTRSSINWHAKYLDGIGGHVERALWPPIPARGEIDQTGRGYPDGVHYTFHAPEIVALRKAHPSISPPVILKSALALLNVWHTGHTHALFASCEDGRTRWPFMPPMPNHQSGIFADAQDVAGPTIQFVTNLVKIDPTERVLDFLHRMQDDQNNLTKHAFAPWPELERAVGVPRDTIQRVFTTMKFNWVPGFGAQAQMDRAMEPFPSLRILAAVARWRIGLLCRLGLGGVNSDVVAMHLMGDALSGGQKARVAKSLESLTRWITDPRNWEASIGNFRKVLDDQVEQIDDELLKNMTRSHGLSCLMPSARGKIGRVR</sequence>
<dbReference type="GeneID" id="41964949"/>
<protein>
    <recommendedName>
        <fullName evidence="8">Carrier domain-containing protein</fullName>
    </recommendedName>
</protein>
<dbReference type="Pfam" id="PF13193">
    <property type="entry name" value="AMP-binding_C"/>
    <property type="match status" value="1"/>
</dbReference>
<proteinExistence type="inferred from homology"/>
<reference evidence="7" key="3">
    <citation type="submission" date="2025-08" db="UniProtKB">
        <authorList>
            <consortium name="RefSeq"/>
        </authorList>
    </citation>
    <scope>IDENTIFICATION</scope>
    <source>
        <strain evidence="7">NI907</strain>
    </source>
</reference>
<dbReference type="AlphaFoldDB" id="A0A6P8ARZ5"/>
<evidence type="ECO:0000259" key="4">
    <source>
        <dbReference type="Pfam" id="PF00501"/>
    </source>
</evidence>
<comment type="similarity">
    <text evidence="1">Belongs to the ATP-dependent AMP-binding enzyme family.</text>
</comment>
<reference evidence="7" key="2">
    <citation type="submission" date="2019-10" db="EMBL/GenBank/DDBJ databases">
        <authorList>
            <consortium name="NCBI Genome Project"/>
        </authorList>
    </citation>
    <scope>NUCLEOTIDE SEQUENCE</scope>
    <source>
        <strain evidence="7">NI907</strain>
    </source>
</reference>
<keyword evidence="2" id="KW-0436">Ligase</keyword>
<dbReference type="Proteomes" id="UP000515153">
    <property type="component" value="Unplaced"/>
</dbReference>
<evidence type="ECO:0000256" key="1">
    <source>
        <dbReference type="ARBA" id="ARBA00006432"/>
    </source>
</evidence>
<dbReference type="SUPFAM" id="SSF52777">
    <property type="entry name" value="CoA-dependent acyltransferases"/>
    <property type="match status" value="1"/>
</dbReference>
<dbReference type="InterPro" id="IPR025110">
    <property type="entry name" value="AMP-bd_C"/>
</dbReference>
<evidence type="ECO:0000256" key="3">
    <source>
        <dbReference type="SAM" id="MobiDB-lite"/>
    </source>
</evidence>
<evidence type="ECO:0000313" key="6">
    <source>
        <dbReference type="Proteomes" id="UP000515153"/>
    </source>
</evidence>
<dbReference type="InterPro" id="IPR020845">
    <property type="entry name" value="AMP-binding_CS"/>
</dbReference>